<evidence type="ECO:0000313" key="2">
    <source>
        <dbReference type="Proteomes" id="UP001548189"/>
    </source>
</evidence>
<dbReference type="Proteomes" id="UP001548189">
    <property type="component" value="Unassembled WGS sequence"/>
</dbReference>
<reference evidence="1 2" key="1">
    <citation type="submission" date="2024-06" db="EMBL/GenBank/DDBJ databases">
        <authorList>
            <person name="Li F."/>
        </authorList>
    </citation>
    <scope>NUCLEOTIDE SEQUENCE [LARGE SCALE GENOMIC DNA]</scope>
    <source>
        <strain evidence="1 2">GXAS 311</strain>
    </source>
</reference>
<evidence type="ECO:0000313" key="1">
    <source>
        <dbReference type="EMBL" id="MET1256407.1"/>
    </source>
</evidence>
<dbReference type="GO" id="GO:0016853">
    <property type="term" value="F:isomerase activity"/>
    <property type="evidence" value="ECO:0007669"/>
    <property type="project" value="UniProtKB-KW"/>
</dbReference>
<keyword evidence="2" id="KW-1185">Reference proteome</keyword>
<dbReference type="Pfam" id="PF16036">
    <property type="entry name" value="Chalcone_3"/>
    <property type="match status" value="1"/>
</dbReference>
<accession>A0ABV2BWT1</accession>
<comment type="caution">
    <text evidence="1">The sequence shown here is derived from an EMBL/GenBank/DDBJ whole genome shotgun (WGS) entry which is preliminary data.</text>
</comment>
<proteinExistence type="predicted"/>
<keyword evidence="1" id="KW-0413">Isomerase</keyword>
<gene>
    <name evidence="1" type="ORF">ABVT43_14800</name>
</gene>
<dbReference type="InterPro" id="IPR016087">
    <property type="entry name" value="Chalcone_isomerase"/>
</dbReference>
<dbReference type="EMBL" id="JBEVCJ010000021">
    <property type="protein sequence ID" value="MET1256407.1"/>
    <property type="molecule type" value="Genomic_DNA"/>
</dbReference>
<organism evidence="1 2">
    <name type="scientific">Aliikangiella maris</name>
    <dbReference type="NCBI Taxonomy" id="3162458"/>
    <lineage>
        <taxon>Bacteria</taxon>
        <taxon>Pseudomonadati</taxon>
        <taxon>Pseudomonadota</taxon>
        <taxon>Gammaproteobacteria</taxon>
        <taxon>Oceanospirillales</taxon>
        <taxon>Pleioneaceae</taxon>
        <taxon>Aliikangiella</taxon>
    </lineage>
</organism>
<name>A0ABV2BWT1_9GAMM</name>
<protein>
    <submittedName>
        <fullName evidence="1">Chalcone isomerase family protein</fullName>
    </submittedName>
</protein>
<sequence>MRVLILILFSIAGFFSGLYLPSSHANANINMPQLPTTLNLVGQANFSVLWWDIYQIQLFTENGSYRTNQYPLILKLTYQRKISKDNLLEETANQWKRFKISSAQQSQWLAQLAAIWPDVNKQDRIEFYVDTHNNSHFYFNGNYVGSIFDETFSHVFSQIWLAENAEYPQLAKALKGMN</sequence>